<dbReference type="PANTHER" id="PTHR33993">
    <property type="entry name" value="GLYOXALASE-RELATED"/>
    <property type="match status" value="1"/>
</dbReference>
<comment type="caution">
    <text evidence="2">The sequence shown here is derived from an EMBL/GenBank/DDBJ whole genome shotgun (WGS) entry which is preliminary data.</text>
</comment>
<dbReference type="PANTHER" id="PTHR33993:SF1">
    <property type="entry name" value="GLYOXALASE FAMILY PROTEIN"/>
    <property type="match status" value="1"/>
</dbReference>
<reference evidence="2 3" key="1">
    <citation type="submission" date="2021-10" db="EMBL/GenBank/DDBJ databases">
        <title>Alishewanella koreense sp. nov. isolated from seawater of southwestern coast in South Korea and the proposal for the reclassification of Rheinheimera perlucida and Rheinheimera tuosuensis as Arsukibacterium perlucida and Arsukibacterium tuosuensis.</title>
        <authorList>
            <person name="Kim K.H."/>
            <person name="Ruan W."/>
            <person name="Kim K.R."/>
            <person name="Baek J.H."/>
            <person name="Jeon C.O."/>
        </authorList>
    </citation>
    <scope>NUCLEOTIDE SEQUENCE [LARGE SCALE GENOMIC DNA]</scope>
    <source>
        <strain evidence="2 3">16-MA</strain>
    </source>
</reference>
<name>A0ABS8C5U1_9ALTE</name>
<dbReference type="Pfam" id="PF00903">
    <property type="entry name" value="Glyoxalase"/>
    <property type="match status" value="1"/>
</dbReference>
<dbReference type="EMBL" id="JAEINI020000009">
    <property type="protein sequence ID" value="MCB5227688.1"/>
    <property type="molecule type" value="Genomic_DNA"/>
</dbReference>
<dbReference type="InterPro" id="IPR004360">
    <property type="entry name" value="Glyas_Fos-R_dOase_dom"/>
</dbReference>
<keyword evidence="3" id="KW-1185">Reference proteome</keyword>
<dbReference type="CDD" id="cd07247">
    <property type="entry name" value="SgaA_N_like"/>
    <property type="match status" value="1"/>
</dbReference>
<dbReference type="Gene3D" id="3.10.180.10">
    <property type="entry name" value="2,3-Dihydroxybiphenyl 1,2-Dioxygenase, domain 1"/>
    <property type="match status" value="1"/>
</dbReference>
<organism evidence="2 3">
    <name type="scientific">Alishewanella maricola</name>
    <dbReference type="NCBI Taxonomy" id="2795740"/>
    <lineage>
        <taxon>Bacteria</taxon>
        <taxon>Pseudomonadati</taxon>
        <taxon>Pseudomonadota</taxon>
        <taxon>Gammaproteobacteria</taxon>
        <taxon>Alteromonadales</taxon>
        <taxon>Alteromonadaceae</taxon>
        <taxon>Alishewanella</taxon>
    </lineage>
</organism>
<gene>
    <name evidence="2" type="ORF">JAO78_012785</name>
</gene>
<dbReference type="RefSeq" id="WP_226751751.1">
    <property type="nucleotide sequence ID" value="NZ_JAEINI020000009.1"/>
</dbReference>
<evidence type="ECO:0000313" key="2">
    <source>
        <dbReference type="EMBL" id="MCB5227688.1"/>
    </source>
</evidence>
<dbReference type="InterPro" id="IPR029068">
    <property type="entry name" value="Glyas_Bleomycin-R_OHBP_Dase"/>
</dbReference>
<protein>
    <submittedName>
        <fullName evidence="2">VOC family protein</fullName>
    </submittedName>
</protein>
<accession>A0ABS8C5U1</accession>
<evidence type="ECO:0000259" key="1">
    <source>
        <dbReference type="PROSITE" id="PS51819"/>
    </source>
</evidence>
<sequence length="119" mass="13432">MQHEKLHYVELPAVDLAATKLFFQQVFNWSFVDYGPQYTAFSDQGLEGGFFQADLCSNTQHGAALLIFYSEQLEQTLKKISAAGGTVVKPIFSFPGGHRFHFTEPSGNEFAVWSDKYQE</sequence>
<evidence type="ECO:0000313" key="3">
    <source>
        <dbReference type="Proteomes" id="UP000633814"/>
    </source>
</evidence>
<feature type="domain" description="VOC" evidence="1">
    <location>
        <begin position="5"/>
        <end position="115"/>
    </location>
</feature>
<dbReference type="InterPro" id="IPR037523">
    <property type="entry name" value="VOC_core"/>
</dbReference>
<proteinExistence type="predicted"/>
<dbReference type="Proteomes" id="UP000633814">
    <property type="component" value="Unassembled WGS sequence"/>
</dbReference>
<dbReference type="SUPFAM" id="SSF54593">
    <property type="entry name" value="Glyoxalase/Bleomycin resistance protein/Dihydroxybiphenyl dioxygenase"/>
    <property type="match status" value="1"/>
</dbReference>
<dbReference type="PROSITE" id="PS51819">
    <property type="entry name" value="VOC"/>
    <property type="match status" value="1"/>
</dbReference>
<dbReference type="InterPro" id="IPR052164">
    <property type="entry name" value="Anthracycline_SecMetBiosynth"/>
</dbReference>